<dbReference type="RefSeq" id="WP_152591987.1">
    <property type="nucleotide sequence ID" value="NZ_CP045227.1"/>
</dbReference>
<reference evidence="1 2" key="1">
    <citation type="submission" date="2019-10" db="EMBL/GenBank/DDBJ databases">
        <title>Genomic and transcriptomic insights into the perfect genentic adaptation of a filamentous nitrogen-fixing cyanobacterium to rice fields.</title>
        <authorList>
            <person name="Chen Z."/>
        </authorList>
    </citation>
    <scope>NUCLEOTIDE SEQUENCE [LARGE SCALE GENOMIC DNA]</scope>
    <source>
        <strain evidence="1">CCNUC1</strain>
    </source>
</reference>
<name>A0A5P8WF24_9NOSO</name>
<dbReference type="EMBL" id="CP045227">
    <property type="protein sequence ID" value="QFS51435.1"/>
    <property type="molecule type" value="Genomic_DNA"/>
</dbReference>
<dbReference type="KEGG" id="nsh:GXM_08929"/>
<sequence length="90" mass="10404">MDTASRFYTELVDKIGEVVGVADGEPYRNAYLGQWLLWVNFASAKLLTIYVVDEQGKKVKNSDIPITNDLEFRLKISEQKIILRKVWIKN</sequence>
<gene>
    <name evidence="1" type="ORF">GXM_08929</name>
</gene>
<evidence type="ECO:0000313" key="1">
    <source>
        <dbReference type="EMBL" id="QFS51435.1"/>
    </source>
</evidence>
<organism evidence="1 2">
    <name type="scientific">Nostoc sphaeroides CCNUC1</name>
    <dbReference type="NCBI Taxonomy" id="2653204"/>
    <lineage>
        <taxon>Bacteria</taxon>
        <taxon>Bacillati</taxon>
        <taxon>Cyanobacteriota</taxon>
        <taxon>Cyanophyceae</taxon>
        <taxon>Nostocales</taxon>
        <taxon>Nostocaceae</taxon>
        <taxon>Nostoc</taxon>
    </lineage>
</organism>
<dbReference type="Proteomes" id="UP000326678">
    <property type="component" value="Chromosome Gxm2"/>
</dbReference>
<evidence type="ECO:0000313" key="2">
    <source>
        <dbReference type="Proteomes" id="UP000326678"/>
    </source>
</evidence>
<proteinExistence type="predicted"/>
<dbReference type="AlphaFoldDB" id="A0A5P8WF24"/>
<keyword evidence="2" id="KW-1185">Reference proteome</keyword>
<accession>A0A5P8WF24</accession>
<protein>
    <submittedName>
        <fullName evidence="1">DNA primase (Plasmid)</fullName>
    </submittedName>
</protein>